<evidence type="ECO:0000256" key="4">
    <source>
        <dbReference type="ARBA" id="ARBA00023295"/>
    </source>
</evidence>
<keyword evidence="10" id="KW-1185">Reference proteome</keyword>
<dbReference type="Pfam" id="PF16875">
    <property type="entry name" value="Glyco_hydro_36N"/>
    <property type="match status" value="1"/>
</dbReference>
<dbReference type="InterPro" id="IPR013780">
    <property type="entry name" value="Glyco_hydro_b"/>
</dbReference>
<dbReference type="InterPro" id="IPR031705">
    <property type="entry name" value="Glyco_hydro_36_C"/>
</dbReference>
<dbReference type="InterPro" id="IPR038417">
    <property type="entry name" value="Alpga-gal_N_sf"/>
</dbReference>
<evidence type="ECO:0000313" key="10">
    <source>
        <dbReference type="Proteomes" id="UP000516046"/>
    </source>
</evidence>
<dbReference type="Proteomes" id="UP000516046">
    <property type="component" value="Chromosome"/>
</dbReference>
<dbReference type="Pfam" id="PF16874">
    <property type="entry name" value="Glyco_hydro_36C"/>
    <property type="match status" value="1"/>
</dbReference>
<reference evidence="9 10" key="1">
    <citation type="submission" date="2020-08" db="EMBL/GenBank/DDBJ databases">
        <authorList>
            <person name="Ren C."/>
            <person name="Gu Y."/>
            <person name="Xu Y."/>
        </authorList>
    </citation>
    <scope>NUCLEOTIDE SEQUENCE [LARGE SCALE GENOMIC DNA]</scope>
    <source>
        <strain evidence="9 10">LBM18003</strain>
    </source>
</reference>
<dbReference type="InterPro" id="IPR002252">
    <property type="entry name" value="Glyco_hydro_36"/>
</dbReference>
<evidence type="ECO:0000256" key="2">
    <source>
        <dbReference type="ARBA" id="ARBA00012755"/>
    </source>
</evidence>
<dbReference type="SUPFAM" id="SSF51445">
    <property type="entry name" value="(Trans)glycosidases"/>
    <property type="match status" value="1"/>
</dbReference>
<keyword evidence="4 5" id="KW-0326">Glycosidase</keyword>
<evidence type="ECO:0000259" key="8">
    <source>
        <dbReference type="Pfam" id="PF16875"/>
    </source>
</evidence>
<dbReference type="KEGG" id="caml:H6X83_07160"/>
<feature type="domain" description="Glycosyl hydrolase family 36 N-terminal" evidence="8">
    <location>
        <begin position="29"/>
        <end position="285"/>
    </location>
</feature>
<dbReference type="PIRSF" id="PIRSF005536">
    <property type="entry name" value="Agal"/>
    <property type="match status" value="1"/>
</dbReference>
<protein>
    <recommendedName>
        <fullName evidence="2 5">Alpha-galactosidase</fullName>
        <ecNumber evidence="2 5">3.2.1.22</ecNumber>
    </recommendedName>
</protein>
<dbReference type="CDD" id="cd14791">
    <property type="entry name" value="GH36"/>
    <property type="match status" value="1"/>
</dbReference>
<dbReference type="InterPro" id="IPR000111">
    <property type="entry name" value="Glyco_hydro_27/36_CS"/>
</dbReference>
<feature type="active site" description="Proton donor" evidence="6">
    <location>
        <position position="548"/>
    </location>
</feature>
<evidence type="ECO:0000313" key="9">
    <source>
        <dbReference type="EMBL" id="QNO19368.1"/>
    </source>
</evidence>
<dbReference type="Gene3D" id="2.60.40.1180">
    <property type="entry name" value="Golgi alpha-mannosidase II"/>
    <property type="match status" value="1"/>
</dbReference>
<dbReference type="GO" id="GO:0016052">
    <property type="term" value="P:carbohydrate catabolic process"/>
    <property type="evidence" value="ECO:0007669"/>
    <property type="project" value="InterPro"/>
</dbReference>
<organism evidence="9 10">
    <name type="scientific">Caproicibacterium amylolyticum</name>
    <dbReference type="NCBI Taxonomy" id="2766537"/>
    <lineage>
        <taxon>Bacteria</taxon>
        <taxon>Bacillati</taxon>
        <taxon>Bacillota</taxon>
        <taxon>Clostridia</taxon>
        <taxon>Eubacteriales</taxon>
        <taxon>Oscillospiraceae</taxon>
        <taxon>Caproicibacterium</taxon>
    </lineage>
</organism>
<dbReference type="Gene3D" id="3.20.20.70">
    <property type="entry name" value="Aldolase class I"/>
    <property type="match status" value="1"/>
</dbReference>
<dbReference type="GO" id="GO:0004557">
    <property type="term" value="F:alpha-galactosidase activity"/>
    <property type="evidence" value="ECO:0007669"/>
    <property type="project" value="UniProtKB-UniRule"/>
</dbReference>
<proteinExistence type="inferred from homology"/>
<dbReference type="PANTHER" id="PTHR43053:SF3">
    <property type="entry name" value="ALPHA-GALACTOSIDASE C-RELATED"/>
    <property type="match status" value="1"/>
</dbReference>
<keyword evidence="3 5" id="KW-0378">Hydrolase</keyword>
<dbReference type="AlphaFoldDB" id="A0A7G9WL06"/>
<evidence type="ECO:0000256" key="6">
    <source>
        <dbReference type="PIRSR" id="PIRSR005536-1"/>
    </source>
</evidence>
<dbReference type="PANTHER" id="PTHR43053">
    <property type="entry name" value="GLYCOSIDASE FAMILY 31"/>
    <property type="match status" value="1"/>
</dbReference>
<dbReference type="PROSITE" id="PS00512">
    <property type="entry name" value="ALPHA_GALACTOSIDASE"/>
    <property type="match status" value="1"/>
</dbReference>
<dbReference type="InterPro" id="IPR013785">
    <property type="entry name" value="Aldolase_TIM"/>
</dbReference>
<dbReference type="InterPro" id="IPR031704">
    <property type="entry name" value="Glyco_hydro_36_N"/>
</dbReference>
<feature type="domain" description="Glycosyl hydrolase family 36 C-terminal" evidence="7">
    <location>
        <begin position="648"/>
        <end position="725"/>
    </location>
</feature>
<sequence length="728" mass="82246">MPISYNEQERVFHLANERTSYVLQITEEGYLFHKYWGKKLRAFHESAPHVYMDRAFSPNPHGEDRTFSLDNIPQEYPSFGSGDFRTPAFEAVYSDGSTVTDLRYQSHRVLKGKPKLVGLPAAYVECNDEAQTLEITLHDSLSGLEVVLLYTIFSGNGALTRSARFVNGGKADIQLVRALSASVDFTDDRFDLLTLDGAHANERNMNRRPLAPGTQLVDSARGASSHQHNPFFALLRPGTGEASGEVYSMNLVYSGNFLAEVQVDQLCTARMNLGINPFGFGWKLEPGEEFQTPEAILVYSDEGLDGMSQIYHQLYRRRLCRGKYRDIERPILVNSWEAAYFDFNEQSILKLAKEAKDVGIELLVLDDGWFGKRDDDNSSLGDWVVNRKKLPDGLNGLGQKIHSLELKFGVWFEPEMVSENSNLYRAHPDWCLHIKGRNHTKGRNQLILDLSREDVCHFILDTMNEVLSSAPIDYVKWDMNRHMTEVGSALLPPGRQCETAHRYMLGLYHVMEEITTRFPDVLFESCSGGGGRFDPGFLYYMPQTWASDNTDAVCRQKIEYATSLAYPAITVGSHVSISPNEQVGRITPLSTRGYVAMSGNFGYELDLGKLSADEKNEIRQQVALYKELRPIIQFGTHHRLLSPFEGNETAWLFVSQDSSDVVAFYFKILGEPSTPVRILRLRGLDPNAEYQETASGKIYGGDELMYVGLTVPIAFGDFTSHMWRFHCL</sequence>
<comment type="similarity">
    <text evidence="5">Belongs to the glycosyl hydrolase.</text>
</comment>
<name>A0A7G9WL06_9FIRM</name>
<evidence type="ECO:0000256" key="3">
    <source>
        <dbReference type="ARBA" id="ARBA00022801"/>
    </source>
</evidence>
<feature type="active site" description="Nucleophile" evidence="6">
    <location>
        <position position="478"/>
    </location>
</feature>
<dbReference type="InterPro" id="IPR017853">
    <property type="entry name" value="GH"/>
</dbReference>
<dbReference type="Gene3D" id="2.70.98.60">
    <property type="entry name" value="alpha-galactosidase from lactobacil brevis"/>
    <property type="match status" value="1"/>
</dbReference>
<dbReference type="EC" id="3.2.1.22" evidence="2 5"/>
<accession>A0A7G9WL06</accession>
<dbReference type="InterPro" id="IPR050985">
    <property type="entry name" value="Alpha-glycosidase_related"/>
</dbReference>
<evidence type="ECO:0000259" key="7">
    <source>
        <dbReference type="Pfam" id="PF16874"/>
    </source>
</evidence>
<comment type="catalytic activity">
    <reaction evidence="1 5">
        <text>Hydrolysis of terminal, non-reducing alpha-D-galactose residues in alpha-D-galactosides, including galactose oligosaccharides, galactomannans and galactolipids.</text>
        <dbReference type="EC" id="3.2.1.22"/>
    </reaction>
</comment>
<evidence type="ECO:0000256" key="1">
    <source>
        <dbReference type="ARBA" id="ARBA00001255"/>
    </source>
</evidence>
<dbReference type="PRINTS" id="PR00743">
    <property type="entry name" value="GLHYDRLASE36"/>
</dbReference>
<evidence type="ECO:0000256" key="5">
    <source>
        <dbReference type="PIRNR" id="PIRNR005536"/>
    </source>
</evidence>
<dbReference type="FunFam" id="3.20.20.70:FF:000118">
    <property type="entry name" value="Alpha-galactosidase"/>
    <property type="match status" value="1"/>
</dbReference>
<dbReference type="Pfam" id="PF02065">
    <property type="entry name" value="Melibiase"/>
    <property type="match status" value="1"/>
</dbReference>
<dbReference type="EMBL" id="CP060696">
    <property type="protein sequence ID" value="QNO19368.1"/>
    <property type="molecule type" value="Genomic_DNA"/>
</dbReference>
<dbReference type="RefSeq" id="WP_212508433.1">
    <property type="nucleotide sequence ID" value="NZ_CP060696.1"/>
</dbReference>
<gene>
    <name evidence="9" type="ORF">H6X83_07160</name>
</gene>